<dbReference type="InterPro" id="IPR029063">
    <property type="entry name" value="SAM-dependent_MTases_sf"/>
</dbReference>
<accession>A0A367FNC3</accession>
<keyword evidence="4" id="KW-1185">Reference proteome</keyword>
<feature type="domain" description="Methyltransferase putative zinc binding" evidence="1">
    <location>
        <begin position="5"/>
        <end position="62"/>
    </location>
</feature>
<name>A0A367FNC3_9ACTN</name>
<keyword evidence="3" id="KW-0489">Methyltransferase</keyword>
<dbReference type="Gene3D" id="6.10.250.3100">
    <property type="match status" value="1"/>
</dbReference>
<feature type="domain" description="C-methyltransferase" evidence="2">
    <location>
        <begin position="245"/>
        <end position="398"/>
    </location>
</feature>
<reference evidence="3 4" key="1">
    <citation type="submission" date="2018-06" db="EMBL/GenBank/DDBJ databases">
        <title>Sphaerisporangium craniellae sp. nov., isolated from a marine sponge in the South China Sea.</title>
        <authorList>
            <person name="Li L."/>
        </authorList>
    </citation>
    <scope>NUCLEOTIDE SEQUENCE [LARGE SCALE GENOMIC DNA]</scope>
    <source>
        <strain evidence="3 4">CCTCC AA 208026</strain>
    </source>
</reference>
<dbReference type="InterPro" id="IPR038576">
    <property type="entry name" value="Methyltransf_Zn-bd_dom_put_sf"/>
</dbReference>
<comment type="caution">
    <text evidence="3">The sequence shown here is derived from an EMBL/GenBank/DDBJ whole genome shotgun (WGS) entry which is preliminary data.</text>
</comment>
<dbReference type="SUPFAM" id="SSF53335">
    <property type="entry name" value="S-adenosyl-L-methionine-dependent methyltransferases"/>
    <property type="match status" value="1"/>
</dbReference>
<keyword evidence="3" id="KW-0808">Transferase</keyword>
<evidence type="ECO:0000313" key="3">
    <source>
        <dbReference type="EMBL" id="RCG31180.1"/>
    </source>
</evidence>
<gene>
    <name evidence="3" type="ORF">DQ384_10580</name>
</gene>
<proteinExistence type="predicted"/>
<dbReference type="InterPro" id="IPR013630">
    <property type="entry name" value="Methyltransf_Zn-bd_dom_put"/>
</dbReference>
<dbReference type="GO" id="GO:0008168">
    <property type="term" value="F:methyltransferase activity"/>
    <property type="evidence" value="ECO:0007669"/>
    <property type="project" value="UniProtKB-KW"/>
</dbReference>
<dbReference type="PANTHER" id="PTHR43861:SF5">
    <property type="entry name" value="BLL5978 PROTEIN"/>
    <property type="match status" value="1"/>
</dbReference>
<dbReference type="Pfam" id="PF08484">
    <property type="entry name" value="Methyltransf_14"/>
    <property type="match status" value="1"/>
</dbReference>
<dbReference type="Gene3D" id="3.40.50.720">
    <property type="entry name" value="NAD(P)-binding Rossmann-like Domain"/>
    <property type="match status" value="1"/>
</dbReference>
<dbReference type="Pfam" id="PF08421">
    <property type="entry name" value="Methyltransf_13"/>
    <property type="match status" value="1"/>
</dbReference>
<dbReference type="Pfam" id="PF13489">
    <property type="entry name" value="Methyltransf_23"/>
    <property type="match status" value="1"/>
</dbReference>
<sequence>METSCRICSGPVKGSIDLGVQPRGNAFPKPDQLAGEFFYPLIVGMCDSCAMVQLMAEIPQEVRYHDEYPYRASNSTVHSEHFAGVARRLLRTELTGHDPFIVEIGCNDGVMLATVADAGVRHLGVEPSQEVAALARSKGVRVLPRFFDEETAGEIRAGHGPADVIFGANVIAHISHLDSVLKGAVTLLGPNGVFVFEEPYLGAVVEQTAFDLFYDEHSFVFSVSSIRAAARLFGLDLVDAEPLAIHGGSMRYTLAKRGARLPTAAVGELLASERARRLDRPATLVELNRRAERVRDELTALLTSLRADGKRVAGYGAPAKITTVTNYCGIGTELIPYVCDSTPSKQDRVVAGSHIPVVAPSVFREDRPDYAVLFAWNHAKEIMAKESDFAGRWILYIPEVHIL</sequence>
<evidence type="ECO:0000259" key="1">
    <source>
        <dbReference type="Pfam" id="PF08421"/>
    </source>
</evidence>
<evidence type="ECO:0000313" key="4">
    <source>
        <dbReference type="Proteomes" id="UP000253094"/>
    </source>
</evidence>
<dbReference type="Proteomes" id="UP000253094">
    <property type="component" value="Unassembled WGS sequence"/>
</dbReference>
<protein>
    <submittedName>
        <fullName evidence="3">Class I SAM-dependent methyltransferase</fullName>
    </submittedName>
</protein>
<dbReference type="AlphaFoldDB" id="A0A367FNC3"/>
<dbReference type="Gene3D" id="6.20.50.110">
    <property type="entry name" value="Methyltransferase, zinc-binding domain"/>
    <property type="match status" value="1"/>
</dbReference>
<dbReference type="InterPro" id="IPR013691">
    <property type="entry name" value="MeTrfase_14"/>
</dbReference>
<dbReference type="Gene3D" id="3.40.50.150">
    <property type="entry name" value="Vaccinia Virus protein VP39"/>
    <property type="match status" value="1"/>
</dbReference>
<dbReference type="EMBL" id="QOIL01000005">
    <property type="protein sequence ID" value="RCG31180.1"/>
    <property type="molecule type" value="Genomic_DNA"/>
</dbReference>
<dbReference type="PANTHER" id="PTHR43861">
    <property type="entry name" value="TRANS-ACONITATE 2-METHYLTRANSFERASE-RELATED"/>
    <property type="match status" value="1"/>
</dbReference>
<dbReference type="CDD" id="cd02440">
    <property type="entry name" value="AdoMet_MTases"/>
    <property type="match status" value="1"/>
</dbReference>
<evidence type="ECO:0000259" key="2">
    <source>
        <dbReference type="Pfam" id="PF08484"/>
    </source>
</evidence>
<dbReference type="GO" id="GO:0032259">
    <property type="term" value="P:methylation"/>
    <property type="evidence" value="ECO:0007669"/>
    <property type="project" value="UniProtKB-KW"/>
</dbReference>
<organism evidence="3 4">
    <name type="scientific">Sphaerisporangium album</name>
    <dbReference type="NCBI Taxonomy" id="509200"/>
    <lineage>
        <taxon>Bacteria</taxon>
        <taxon>Bacillati</taxon>
        <taxon>Actinomycetota</taxon>
        <taxon>Actinomycetes</taxon>
        <taxon>Streptosporangiales</taxon>
        <taxon>Streptosporangiaceae</taxon>
        <taxon>Sphaerisporangium</taxon>
    </lineage>
</organism>
<dbReference type="OrthoDB" id="9815644at2"/>
<dbReference type="RefSeq" id="WP_114028559.1">
    <property type="nucleotide sequence ID" value="NZ_QOIL01000005.1"/>
</dbReference>